<keyword evidence="2" id="KW-1185">Reference proteome</keyword>
<dbReference type="Pfam" id="PF13177">
    <property type="entry name" value="DNA_pol3_delta2"/>
    <property type="match status" value="1"/>
</dbReference>
<dbReference type="NCBIfam" id="TIGR00678">
    <property type="entry name" value="holB"/>
    <property type="match status" value="1"/>
</dbReference>
<dbReference type="InterPro" id="IPR050238">
    <property type="entry name" value="DNA_Rep/Repair_Clamp_Loader"/>
</dbReference>
<dbReference type="PANTHER" id="PTHR11669:SF8">
    <property type="entry name" value="DNA POLYMERASE III SUBUNIT DELTA"/>
    <property type="match status" value="1"/>
</dbReference>
<evidence type="ECO:0000313" key="2">
    <source>
        <dbReference type="Proteomes" id="UP001168613"/>
    </source>
</evidence>
<protein>
    <submittedName>
        <fullName evidence="1">DNA polymerase III subunit delta</fullName>
        <ecNumber evidence="1">2.7.7.7</ecNumber>
    </submittedName>
</protein>
<accession>A0ABT8EJK2</accession>
<sequence length="346" mass="38676">MSDFPTFLPWHLNSAQQWLGQQERFAHAWLLHGLPGIGKREFAKAAAACLLCEQAEQHMACGQCTSCQWIRSGTHPDLRFLRPDAITVAEDPQTESLSESVKKAPSKEIRIEQLRQLHTWFNTATHRGGWRVAVLYPAESMGHVAANALLKVLEEPPAHTVFLMVADAPDRLLPTLVSRCRRLPLAVPAPAVAKQWLMQQGVAQADDWLAACGGAPVIALENSRAHTQAYPQWLLSWLEQRLGEGGADDLYASLENVSPVDWIPAFQRLFTDLQLQAFGQGPRYYPSLAERSGRVARQSRPQALAEALRWLNEQYHIARHPLNNKVFVHHSLDRLALACSANVPSY</sequence>
<dbReference type="SUPFAM" id="SSF52540">
    <property type="entry name" value="P-loop containing nucleoside triphosphate hydrolases"/>
    <property type="match status" value="1"/>
</dbReference>
<dbReference type="RefSeq" id="WP_266124085.1">
    <property type="nucleotide sequence ID" value="NZ_JAJHNU010000002.1"/>
</dbReference>
<dbReference type="InterPro" id="IPR027417">
    <property type="entry name" value="P-loop_NTPase"/>
</dbReference>
<dbReference type="Gene3D" id="3.40.50.300">
    <property type="entry name" value="P-loop containing nucleotide triphosphate hydrolases"/>
    <property type="match status" value="1"/>
</dbReference>
<dbReference type="GO" id="GO:0003887">
    <property type="term" value="F:DNA-directed DNA polymerase activity"/>
    <property type="evidence" value="ECO:0007669"/>
    <property type="project" value="UniProtKB-EC"/>
</dbReference>
<keyword evidence="1" id="KW-0548">Nucleotidyltransferase</keyword>
<evidence type="ECO:0000313" key="1">
    <source>
        <dbReference type="EMBL" id="MDN4121405.1"/>
    </source>
</evidence>
<reference evidence="1" key="1">
    <citation type="submission" date="2021-11" db="EMBL/GenBank/DDBJ databases">
        <title>Draft genome sequence of Alcaligenes endophyticus type strain CCUG 75668T.</title>
        <authorList>
            <person name="Salva-Serra F."/>
            <person name="Duran R.E."/>
            <person name="Seeger M."/>
            <person name="Moore E.R.B."/>
            <person name="Jaen-Luchoro D."/>
        </authorList>
    </citation>
    <scope>NUCLEOTIDE SEQUENCE</scope>
    <source>
        <strain evidence="1">CCUG 75668</strain>
    </source>
</reference>
<dbReference type="Proteomes" id="UP001168613">
    <property type="component" value="Unassembled WGS sequence"/>
</dbReference>
<dbReference type="InterPro" id="IPR004622">
    <property type="entry name" value="DNA_pol_HolB"/>
</dbReference>
<gene>
    <name evidence="1" type="primary">holB</name>
    <name evidence="1" type="ORF">LMS43_08905</name>
</gene>
<keyword evidence="1" id="KW-0808">Transferase</keyword>
<dbReference type="PANTHER" id="PTHR11669">
    <property type="entry name" value="REPLICATION FACTOR C / DNA POLYMERASE III GAMMA-TAU SUBUNIT"/>
    <property type="match status" value="1"/>
</dbReference>
<organism evidence="1 2">
    <name type="scientific">Alcaligenes endophyticus</name>
    <dbReference type="NCBI Taxonomy" id="1929088"/>
    <lineage>
        <taxon>Bacteria</taxon>
        <taxon>Pseudomonadati</taxon>
        <taxon>Pseudomonadota</taxon>
        <taxon>Betaproteobacteria</taxon>
        <taxon>Burkholderiales</taxon>
        <taxon>Alcaligenaceae</taxon>
        <taxon>Alcaligenes</taxon>
    </lineage>
</organism>
<name>A0ABT8EJK2_9BURK</name>
<dbReference type="EMBL" id="JAJHNU010000002">
    <property type="protein sequence ID" value="MDN4121405.1"/>
    <property type="molecule type" value="Genomic_DNA"/>
</dbReference>
<comment type="caution">
    <text evidence="1">The sequence shown here is derived from an EMBL/GenBank/DDBJ whole genome shotgun (WGS) entry which is preliminary data.</text>
</comment>
<proteinExistence type="predicted"/>
<dbReference type="EC" id="2.7.7.7" evidence="1"/>